<evidence type="ECO:0000256" key="1">
    <source>
        <dbReference type="SAM" id="MobiDB-lite"/>
    </source>
</evidence>
<accession>A0ABP4SNX1</accession>
<proteinExistence type="predicted"/>
<comment type="caution">
    <text evidence="2">The sequence shown here is derived from an EMBL/GenBank/DDBJ whole genome shotgun (WGS) entry which is preliminary data.</text>
</comment>
<organism evidence="2 3">
    <name type="scientific">Nonomuraea maheshkhaliensis</name>
    <dbReference type="NCBI Taxonomy" id="419590"/>
    <lineage>
        <taxon>Bacteria</taxon>
        <taxon>Bacillati</taxon>
        <taxon>Actinomycetota</taxon>
        <taxon>Actinomycetes</taxon>
        <taxon>Streptosporangiales</taxon>
        <taxon>Streptosporangiaceae</taxon>
        <taxon>Nonomuraea</taxon>
    </lineage>
</organism>
<feature type="compositionally biased region" description="Polar residues" evidence="1">
    <location>
        <begin position="27"/>
        <end position="41"/>
    </location>
</feature>
<keyword evidence="3" id="KW-1185">Reference proteome</keyword>
<sequence>MTRFAPSATGPPPVSVSTIATAAPPLRSSNGTPTASSTINATLDGKGDDGWTDDSGDGGGR</sequence>
<evidence type="ECO:0000313" key="2">
    <source>
        <dbReference type="EMBL" id="GAA1675926.1"/>
    </source>
</evidence>
<protein>
    <submittedName>
        <fullName evidence="2">Uncharacterized protein</fullName>
    </submittedName>
</protein>
<gene>
    <name evidence="2" type="ORF">GCM10009733_086180</name>
</gene>
<dbReference type="Proteomes" id="UP001500064">
    <property type="component" value="Unassembled WGS sequence"/>
</dbReference>
<evidence type="ECO:0000313" key="3">
    <source>
        <dbReference type="Proteomes" id="UP001500064"/>
    </source>
</evidence>
<feature type="region of interest" description="Disordered" evidence="1">
    <location>
        <begin position="1"/>
        <end position="61"/>
    </location>
</feature>
<reference evidence="3" key="1">
    <citation type="journal article" date="2019" name="Int. J. Syst. Evol. Microbiol.">
        <title>The Global Catalogue of Microorganisms (GCM) 10K type strain sequencing project: providing services to taxonomists for standard genome sequencing and annotation.</title>
        <authorList>
            <consortium name="The Broad Institute Genomics Platform"/>
            <consortium name="The Broad Institute Genome Sequencing Center for Infectious Disease"/>
            <person name="Wu L."/>
            <person name="Ma J."/>
        </authorList>
    </citation>
    <scope>NUCLEOTIDE SEQUENCE [LARGE SCALE GENOMIC DNA]</scope>
    <source>
        <strain evidence="3">JCM 13929</strain>
    </source>
</reference>
<dbReference type="EMBL" id="BAAAMU010000104">
    <property type="protein sequence ID" value="GAA1675926.1"/>
    <property type="molecule type" value="Genomic_DNA"/>
</dbReference>
<name>A0ABP4SNX1_9ACTN</name>
<feature type="compositionally biased region" description="Acidic residues" evidence="1">
    <location>
        <begin position="50"/>
        <end position="61"/>
    </location>
</feature>